<feature type="domain" description="V-type proton ATPase subunit S1/VOA1 transmembrane" evidence="8">
    <location>
        <begin position="232"/>
        <end position="270"/>
    </location>
</feature>
<feature type="domain" description="V-type proton ATPase subunit S1 luminal" evidence="7">
    <location>
        <begin position="77"/>
        <end position="217"/>
    </location>
</feature>
<dbReference type="OMA" id="WFTMEHL"/>
<evidence type="ECO:0000256" key="2">
    <source>
        <dbReference type="ARBA" id="ARBA00009037"/>
    </source>
</evidence>
<comment type="subcellular location">
    <subcellularLocation>
        <location evidence="1">Membrane</location>
        <topology evidence="1">Single-pass membrane protein</topology>
    </subcellularLocation>
</comment>
<dbReference type="AlphaFoldDB" id="A0A6I8NN27"/>
<organism evidence="9 10">
    <name type="scientific">Ornithorhynchus anatinus</name>
    <name type="common">Duckbill platypus</name>
    <dbReference type="NCBI Taxonomy" id="9258"/>
    <lineage>
        <taxon>Eukaryota</taxon>
        <taxon>Metazoa</taxon>
        <taxon>Chordata</taxon>
        <taxon>Craniata</taxon>
        <taxon>Vertebrata</taxon>
        <taxon>Euteleostomi</taxon>
        <taxon>Mammalia</taxon>
        <taxon>Monotremata</taxon>
        <taxon>Ornithorhynchidae</taxon>
        <taxon>Ornithorhynchus</taxon>
    </lineage>
</organism>
<dbReference type="GO" id="GO:0030641">
    <property type="term" value="P:regulation of cellular pH"/>
    <property type="evidence" value="ECO:0000318"/>
    <property type="project" value="GO_Central"/>
</dbReference>
<dbReference type="Bgee" id="ENSOANG00000050800">
    <property type="expression patterns" value="Expressed in cerebellum and 7 other cell types or tissues"/>
</dbReference>
<accession>A0A6I8NN27</accession>
<dbReference type="Pfam" id="PF20520">
    <property type="entry name" value="Ac45-VOA1_TM"/>
    <property type="match status" value="1"/>
</dbReference>
<dbReference type="GeneTree" id="ENSGT00940000156650"/>
<dbReference type="GO" id="GO:0012505">
    <property type="term" value="C:endomembrane system"/>
    <property type="evidence" value="ECO:0007669"/>
    <property type="project" value="UniProtKB-ARBA"/>
</dbReference>
<dbReference type="GO" id="GO:0030659">
    <property type="term" value="C:cytoplasmic vesicle membrane"/>
    <property type="evidence" value="ECO:0007669"/>
    <property type="project" value="UniProtKB-ARBA"/>
</dbReference>
<evidence type="ECO:0000259" key="8">
    <source>
        <dbReference type="Pfam" id="PF20520"/>
    </source>
</evidence>
<evidence type="ECO:0000256" key="3">
    <source>
        <dbReference type="ARBA" id="ARBA00022692"/>
    </source>
</evidence>
<evidence type="ECO:0000256" key="6">
    <source>
        <dbReference type="SAM" id="Phobius"/>
    </source>
</evidence>
<dbReference type="FunFam" id="2.40.160.110:FF:000003">
    <property type="entry name" value="ATPase H+ transporting accessory protein 1"/>
    <property type="match status" value="1"/>
</dbReference>
<evidence type="ECO:0000256" key="4">
    <source>
        <dbReference type="ARBA" id="ARBA00022989"/>
    </source>
</evidence>
<dbReference type="FunCoup" id="A0A6I8NN27">
    <property type="interactions" value="440"/>
</dbReference>
<protein>
    <recommendedName>
        <fullName evidence="11">ATPase H+ transporting accessory protein 1</fullName>
    </recommendedName>
</protein>
<gene>
    <name evidence="9" type="primary">ATP6AP1</name>
</gene>
<proteinExistence type="inferred from homology"/>
<evidence type="ECO:0000256" key="5">
    <source>
        <dbReference type="ARBA" id="ARBA00023136"/>
    </source>
</evidence>
<reference evidence="9" key="3">
    <citation type="submission" date="2025-09" db="UniProtKB">
        <authorList>
            <consortium name="Ensembl"/>
        </authorList>
    </citation>
    <scope>IDENTIFICATION</scope>
    <source>
        <strain evidence="9">Glennie</strain>
    </source>
</reference>
<dbReference type="GO" id="GO:0098588">
    <property type="term" value="C:bounding membrane of organelle"/>
    <property type="evidence" value="ECO:0007669"/>
    <property type="project" value="UniProtKB-ARBA"/>
</dbReference>
<reference evidence="9" key="2">
    <citation type="submission" date="2025-08" db="UniProtKB">
        <authorList>
            <consortium name="Ensembl"/>
        </authorList>
    </citation>
    <scope>IDENTIFICATION</scope>
    <source>
        <strain evidence="9">Glennie</strain>
    </source>
</reference>
<evidence type="ECO:0000256" key="1">
    <source>
        <dbReference type="ARBA" id="ARBA00004167"/>
    </source>
</evidence>
<dbReference type="GO" id="GO:0001671">
    <property type="term" value="F:ATPase activator activity"/>
    <property type="evidence" value="ECO:0000318"/>
    <property type="project" value="GO_Central"/>
</dbReference>
<comment type="similarity">
    <text evidence="2">Belongs to the vacuolar ATPase subunit S1 family.</text>
</comment>
<evidence type="ECO:0000313" key="9">
    <source>
        <dbReference type="Ensembl" id="ENSOANP00000042492.1"/>
    </source>
</evidence>
<dbReference type="PANTHER" id="PTHR12471:SF2">
    <property type="entry name" value="V-TYPE PROTON ATPASE SUBUNIT S1"/>
    <property type="match status" value="1"/>
</dbReference>
<name>A0A6I8NN27_ORNAN</name>
<dbReference type="Pfam" id="PF05827">
    <property type="entry name" value="VAS1_LD"/>
    <property type="match status" value="1"/>
</dbReference>
<sequence length="282" mass="31386">MAPKEVLTGNDEIIGQVLSTLKLEDIPYTAVLTAMRPSRVARDVSVEAGGLGRQLLQKAAEPEEKTHPPVIYNDTAPRILFWAKNFSVKYNNELRDLTALTFGASVNLTGSSWNESSARLMLTYDNLFGSSVVSFRFVLSSRFYKVSARDWFTLERLEIRANGTTAVFNATQVTGPSIYSFHCEYMSSETQQGALLVPLSRSSPWKVSIVDFQIQGFSVKGENFSYASDCSGFFSPGIWMGLLTSLLMLLVFTYGLHMILSLKTMDRFDDHKGPTISVPQTE</sequence>
<keyword evidence="5 6" id="KW-0472">Membrane</keyword>
<dbReference type="InterPro" id="IPR046755">
    <property type="entry name" value="VAS1_LD"/>
</dbReference>
<reference evidence="9 10" key="1">
    <citation type="journal article" date="2008" name="Nature">
        <title>Genome analysis of the platypus reveals unique signatures of evolution.</title>
        <authorList>
            <person name="Warren W.C."/>
            <person name="Hillier L.W."/>
            <person name="Marshall Graves J.A."/>
            <person name="Birney E."/>
            <person name="Ponting C.P."/>
            <person name="Grutzner F."/>
            <person name="Belov K."/>
            <person name="Miller W."/>
            <person name="Clarke L."/>
            <person name="Chinwalla A.T."/>
            <person name="Yang S.P."/>
            <person name="Heger A."/>
            <person name="Locke D.P."/>
            <person name="Miethke P."/>
            <person name="Waters P.D."/>
            <person name="Veyrunes F."/>
            <person name="Fulton L."/>
            <person name="Fulton B."/>
            <person name="Graves T."/>
            <person name="Wallis J."/>
            <person name="Puente X.S."/>
            <person name="Lopez-Otin C."/>
            <person name="Ordonez G.R."/>
            <person name="Eichler E.E."/>
            <person name="Chen L."/>
            <person name="Cheng Z."/>
            <person name="Deakin J.E."/>
            <person name="Alsop A."/>
            <person name="Thompson K."/>
            <person name="Kirby P."/>
            <person name="Papenfuss A.T."/>
            <person name="Wakefield M.J."/>
            <person name="Olender T."/>
            <person name="Lancet D."/>
            <person name="Huttley G.A."/>
            <person name="Smit A.F."/>
            <person name="Pask A."/>
            <person name="Temple-Smith P."/>
            <person name="Batzer M.A."/>
            <person name="Walker J.A."/>
            <person name="Konkel M.K."/>
            <person name="Harris R.S."/>
            <person name="Whittington C.M."/>
            <person name="Wong E.S."/>
            <person name="Gemmell N.J."/>
            <person name="Buschiazzo E."/>
            <person name="Vargas Jentzsch I.M."/>
            <person name="Merkel A."/>
            <person name="Schmitz J."/>
            <person name="Zemann A."/>
            <person name="Churakov G."/>
            <person name="Kriegs J.O."/>
            <person name="Brosius J."/>
            <person name="Murchison E.P."/>
            <person name="Sachidanandam R."/>
            <person name="Smith C."/>
            <person name="Hannon G.J."/>
            <person name="Tsend-Ayush E."/>
            <person name="McMillan D."/>
            <person name="Attenborough R."/>
            <person name="Rens W."/>
            <person name="Ferguson-Smith M."/>
            <person name="Lefevre C.M."/>
            <person name="Sharp J.A."/>
            <person name="Nicholas K.R."/>
            <person name="Ray D.A."/>
            <person name="Kube M."/>
            <person name="Reinhardt R."/>
            <person name="Pringle T.H."/>
            <person name="Taylor J."/>
            <person name="Jones R.C."/>
            <person name="Nixon B."/>
            <person name="Dacheux J.L."/>
            <person name="Niwa H."/>
            <person name="Sekita Y."/>
            <person name="Huang X."/>
            <person name="Stark A."/>
            <person name="Kheradpour P."/>
            <person name="Kellis M."/>
            <person name="Flicek P."/>
            <person name="Chen Y."/>
            <person name="Webber C."/>
            <person name="Hardison R."/>
            <person name="Nelson J."/>
            <person name="Hallsworth-Pepin K."/>
            <person name="Delehaunty K."/>
            <person name="Markovic C."/>
            <person name="Minx P."/>
            <person name="Feng Y."/>
            <person name="Kremitzki C."/>
            <person name="Mitreva M."/>
            <person name="Glasscock J."/>
            <person name="Wylie T."/>
            <person name="Wohldmann P."/>
            <person name="Thiru P."/>
            <person name="Nhan M.N."/>
            <person name="Pohl C.S."/>
            <person name="Smith S.M."/>
            <person name="Hou S."/>
            <person name="Nefedov M."/>
            <person name="de Jong P.J."/>
            <person name="Renfree M.B."/>
            <person name="Mardis E.R."/>
            <person name="Wilson R.K."/>
        </authorList>
    </citation>
    <scope>NUCLEOTIDE SEQUENCE [LARGE SCALE GENOMIC DNA]</scope>
    <source>
        <strain evidence="9 10">Glennie</strain>
    </source>
</reference>
<dbReference type="Gene3D" id="2.40.160.110">
    <property type="match status" value="1"/>
</dbReference>
<evidence type="ECO:0000259" key="7">
    <source>
        <dbReference type="Pfam" id="PF05827"/>
    </source>
</evidence>
<dbReference type="PANTHER" id="PTHR12471">
    <property type="entry name" value="VACUOLAR ATP SYNTHASE SUBUNIT S1"/>
    <property type="match status" value="1"/>
</dbReference>
<dbReference type="Proteomes" id="UP000002279">
    <property type="component" value="Chromosome 6"/>
</dbReference>
<dbReference type="InParanoid" id="A0A6I8NN27"/>
<keyword evidence="10" id="KW-1185">Reference proteome</keyword>
<keyword evidence="3 6" id="KW-0812">Transmembrane</keyword>
<dbReference type="InterPro" id="IPR008388">
    <property type="entry name" value="Ac45_acc_su"/>
</dbReference>
<evidence type="ECO:0008006" key="11">
    <source>
        <dbReference type="Google" id="ProtNLM"/>
    </source>
</evidence>
<keyword evidence="4 6" id="KW-1133">Transmembrane helix</keyword>
<evidence type="ECO:0000313" key="10">
    <source>
        <dbReference type="Proteomes" id="UP000002279"/>
    </source>
</evidence>
<dbReference type="InterPro" id="IPR046756">
    <property type="entry name" value="VAS1/VOA1_TM"/>
</dbReference>
<dbReference type="GO" id="GO:0033176">
    <property type="term" value="C:proton-transporting V-type ATPase complex"/>
    <property type="evidence" value="ECO:0000318"/>
    <property type="project" value="GO_Central"/>
</dbReference>
<feature type="transmembrane region" description="Helical" evidence="6">
    <location>
        <begin position="238"/>
        <end position="262"/>
    </location>
</feature>
<dbReference type="Ensembl" id="ENSOANT00000057956.1">
    <property type="protein sequence ID" value="ENSOANP00000042492.1"/>
    <property type="gene ID" value="ENSOANG00000050800.1"/>
</dbReference>